<gene>
    <name evidence="10" type="ORF">PFISCL1PPCAC_24327</name>
</gene>
<accession>A0AAV5WR64</accession>
<dbReference type="PROSITE" id="PS00221">
    <property type="entry name" value="MIP"/>
    <property type="match status" value="1"/>
</dbReference>
<evidence type="ECO:0000256" key="5">
    <source>
        <dbReference type="ARBA" id="ARBA00022989"/>
    </source>
</evidence>
<evidence type="ECO:0000256" key="4">
    <source>
        <dbReference type="ARBA" id="ARBA00022692"/>
    </source>
</evidence>
<keyword evidence="3 8" id="KW-0813">Transport</keyword>
<comment type="subcellular location">
    <subcellularLocation>
        <location evidence="1">Membrane</location>
        <topology evidence="1">Multi-pass membrane protein</topology>
    </subcellularLocation>
</comment>
<dbReference type="PRINTS" id="PR00783">
    <property type="entry name" value="MINTRINSICP"/>
</dbReference>
<dbReference type="InterPro" id="IPR050363">
    <property type="entry name" value="MIP/Aquaporin"/>
</dbReference>
<dbReference type="Gene3D" id="1.20.1080.10">
    <property type="entry name" value="Glycerol uptake facilitator protein"/>
    <property type="match status" value="1"/>
</dbReference>
<feature type="transmembrane region" description="Helical" evidence="9">
    <location>
        <begin position="219"/>
        <end position="239"/>
    </location>
</feature>
<feature type="transmembrane region" description="Helical" evidence="9">
    <location>
        <begin position="40"/>
        <end position="61"/>
    </location>
</feature>
<evidence type="ECO:0000256" key="8">
    <source>
        <dbReference type="RuleBase" id="RU000477"/>
    </source>
</evidence>
<evidence type="ECO:0000313" key="11">
    <source>
        <dbReference type="Proteomes" id="UP001432322"/>
    </source>
</evidence>
<evidence type="ECO:0000256" key="3">
    <source>
        <dbReference type="ARBA" id="ARBA00022448"/>
    </source>
</evidence>
<keyword evidence="5 9" id="KW-1133">Transmembrane helix</keyword>
<evidence type="ECO:0000256" key="6">
    <source>
        <dbReference type="ARBA" id="ARBA00023136"/>
    </source>
</evidence>
<dbReference type="InterPro" id="IPR023271">
    <property type="entry name" value="Aquaporin-like"/>
</dbReference>
<dbReference type="GO" id="GO:0015254">
    <property type="term" value="F:glycerol channel activity"/>
    <property type="evidence" value="ECO:0007669"/>
    <property type="project" value="TreeGrafter"/>
</dbReference>
<keyword evidence="4 8" id="KW-0812">Transmembrane</keyword>
<organism evidence="10 11">
    <name type="scientific">Pristionchus fissidentatus</name>
    <dbReference type="NCBI Taxonomy" id="1538716"/>
    <lineage>
        <taxon>Eukaryota</taxon>
        <taxon>Metazoa</taxon>
        <taxon>Ecdysozoa</taxon>
        <taxon>Nematoda</taxon>
        <taxon>Chromadorea</taxon>
        <taxon>Rhabditida</taxon>
        <taxon>Rhabditina</taxon>
        <taxon>Diplogasteromorpha</taxon>
        <taxon>Diplogasteroidea</taxon>
        <taxon>Neodiplogasteridae</taxon>
        <taxon>Pristionchus</taxon>
    </lineage>
</organism>
<feature type="transmembrane region" description="Helical" evidence="9">
    <location>
        <begin position="136"/>
        <end position="157"/>
    </location>
</feature>
<dbReference type="InterPro" id="IPR022357">
    <property type="entry name" value="MIP_CS"/>
</dbReference>
<comment type="similarity">
    <text evidence="2 8">Belongs to the MIP/aquaporin (TC 1.A.8) family.</text>
</comment>
<dbReference type="Proteomes" id="UP001432322">
    <property type="component" value="Unassembled WGS sequence"/>
</dbReference>
<dbReference type="Pfam" id="PF00230">
    <property type="entry name" value="MIP"/>
    <property type="match status" value="1"/>
</dbReference>
<feature type="non-terminal residue" evidence="10">
    <location>
        <position position="1"/>
    </location>
</feature>
<name>A0AAV5WR64_9BILA</name>
<dbReference type="EMBL" id="BTSY01000006">
    <property type="protein sequence ID" value="GMT33030.1"/>
    <property type="molecule type" value="Genomic_DNA"/>
</dbReference>
<evidence type="ECO:0000256" key="9">
    <source>
        <dbReference type="SAM" id="Phobius"/>
    </source>
</evidence>
<feature type="transmembrane region" description="Helical" evidence="9">
    <location>
        <begin position="7"/>
        <end position="28"/>
    </location>
</feature>
<comment type="caution">
    <text evidence="10">The sequence shown here is derived from an EMBL/GenBank/DDBJ whole genome shotgun (WGS) entry which is preliminary data.</text>
</comment>
<dbReference type="GO" id="GO:0016323">
    <property type="term" value="C:basolateral plasma membrane"/>
    <property type="evidence" value="ECO:0007669"/>
    <property type="project" value="TreeGrafter"/>
</dbReference>
<feature type="transmembrane region" description="Helical" evidence="9">
    <location>
        <begin position="81"/>
        <end position="101"/>
    </location>
</feature>
<dbReference type="PANTHER" id="PTHR43829:SF4">
    <property type="entry name" value="AQUAPORIN-9"/>
    <property type="match status" value="1"/>
</dbReference>
<dbReference type="GO" id="GO:0015250">
    <property type="term" value="F:water channel activity"/>
    <property type="evidence" value="ECO:0007669"/>
    <property type="project" value="TreeGrafter"/>
</dbReference>
<dbReference type="SUPFAM" id="SSF81338">
    <property type="entry name" value="Aquaporin-like"/>
    <property type="match status" value="1"/>
</dbReference>
<dbReference type="InterPro" id="IPR000425">
    <property type="entry name" value="MIP"/>
</dbReference>
<keyword evidence="11" id="KW-1185">Reference proteome</keyword>
<comment type="function">
    <text evidence="7">Aquaglyceroporin that may modulate the water content and osmolytes during anhydrobiosis.</text>
</comment>
<reference evidence="10" key="1">
    <citation type="submission" date="2023-10" db="EMBL/GenBank/DDBJ databases">
        <title>Genome assembly of Pristionchus species.</title>
        <authorList>
            <person name="Yoshida K."/>
            <person name="Sommer R.J."/>
        </authorList>
    </citation>
    <scope>NUCLEOTIDE SEQUENCE</scope>
    <source>
        <strain evidence="10">RS5133</strain>
    </source>
</reference>
<dbReference type="AlphaFoldDB" id="A0AAV5WR64"/>
<protein>
    <submittedName>
        <fullName evidence="10">Uncharacterized protein</fullName>
    </submittedName>
</protein>
<evidence type="ECO:0000256" key="1">
    <source>
        <dbReference type="ARBA" id="ARBA00004141"/>
    </source>
</evidence>
<sequence>QVVRQFLAELIGTFFFVFIGTSANVQQAVAPGGNSTSAHIAWGLGYMFASFLAFFVSGAHLNPAISFTQMILGNLTIPKMVIYWVAQLIGAFLGAAATYFGHHDDLWEIDRGNRQVGGIQGTGGLFATYPSGHMSIWGSLLDQIIGTAILSGLFCCIRDRRNWVHGSMIPVLQGAIMTMVAMTFGANGGFAINPVRDLGPRIWCLLCGYGWETFSAHSYYFWIPIVGSMIGAIIGAFIYKFFVGLHGDRDTLVVTNEGYDGTRGVFNSGSLQRPYVEGTKAAQGYNVSIGVHQ</sequence>
<evidence type="ECO:0000256" key="7">
    <source>
        <dbReference type="ARBA" id="ARBA00045280"/>
    </source>
</evidence>
<dbReference type="PANTHER" id="PTHR43829">
    <property type="entry name" value="AQUAPORIN OR AQUAGLYCEROPORIN RELATED"/>
    <property type="match status" value="1"/>
</dbReference>
<keyword evidence="6 9" id="KW-0472">Membrane</keyword>
<proteinExistence type="inferred from homology"/>
<feature type="transmembrane region" description="Helical" evidence="9">
    <location>
        <begin position="169"/>
        <end position="192"/>
    </location>
</feature>
<evidence type="ECO:0000256" key="2">
    <source>
        <dbReference type="ARBA" id="ARBA00006175"/>
    </source>
</evidence>
<evidence type="ECO:0000313" key="10">
    <source>
        <dbReference type="EMBL" id="GMT33030.1"/>
    </source>
</evidence>